<dbReference type="EMBL" id="CP013065">
    <property type="protein sequence ID" value="ALM13756.1"/>
    <property type="molecule type" value="Genomic_DNA"/>
</dbReference>
<name>A0A0S1SCZ3_9BACT</name>
<accession>A0A0S1SCZ3</accession>
<accession>A0A0S1SLL0</accession>
<evidence type="ECO:0000313" key="2">
    <source>
        <dbReference type="EMBL" id="ALM13756.1"/>
    </source>
</evidence>
<reference evidence="3" key="1">
    <citation type="submission" date="2015-10" db="EMBL/GenBank/DDBJ databases">
        <title>Analysis of five complete genome sequences for members of the class Peribacteria in the recently recognized Peregrinibacteria bacterial phylum.</title>
        <authorList>
            <person name="Anantharaman K."/>
            <person name="Brown C.T."/>
            <person name="Burstein D."/>
            <person name="Castelle C.J."/>
            <person name="Probst A.J."/>
            <person name="Thomas B.C."/>
            <person name="Williams K.H."/>
            <person name="Banfield J.F."/>
        </authorList>
    </citation>
    <scope>NUCLEOTIDE SEQUENCE [LARGE SCALE GENOMIC DNA]</scope>
</reference>
<dbReference type="KEGG" id="prf:PeribacterA2_1095"/>
<feature type="region of interest" description="Disordered" evidence="1">
    <location>
        <begin position="178"/>
        <end position="207"/>
    </location>
</feature>
<proteinExistence type="predicted"/>
<gene>
    <name evidence="2" type="ORF">PeribacterD1_1095</name>
</gene>
<protein>
    <submittedName>
        <fullName evidence="2">Uncharacterized protein</fullName>
    </submittedName>
</protein>
<dbReference type="Proteomes" id="UP000069135">
    <property type="component" value="Chromosome"/>
</dbReference>
<organism evidence="2 3">
    <name type="scientific">Candidatus Peribacter riflensis</name>
    <dbReference type="NCBI Taxonomy" id="1735162"/>
    <lineage>
        <taxon>Bacteria</taxon>
        <taxon>Candidatus Peregrinibacteriota</taxon>
        <taxon>Candidatus Peribacteria</taxon>
        <taxon>Candidatus Peribacterales</taxon>
        <taxon>Candidatus Peribacteraceae</taxon>
        <taxon>Candidatus Peribacter</taxon>
    </lineage>
</organism>
<sequence length="207" mass="22622">MEQCTPMSSEVITNETSAERGAQIANAIALTQWSDAAFGQSLLAVTEAAQGHAEEQYIRSLVSTLQSLYQQICSTAFFHAEKAVRWSGADHQNEHARFVEPLGTLCSNIHVQIGRVYEKLSDLFRGNEDGFFAVECALKCIHAAEEDQRRYATAVQRDIGNIEPVAVIDPSMLKHLSKDRRIPSSATDGGSGPEDTTPGDLGPEWSV</sequence>
<accession>A0A0S1SY17</accession>
<reference evidence="2 3" key="2">
    <citation type="journal article" date="2016" name="PeerJ">
        <title>Analysis of five complete genome sequences for members of the class Peribacteria in the recently recognized Peregrinibacteria bacterial phylum.</title>
        <authorList>
            <person name="Anantharaman K."/>
            <person name="Brown C.T."/>
            <person name="Burstein D."/>
            <person name="Castelle C.J."/>
            <person name="Probst A.J."/>
            <person name="Thomas B.C."/>
            <person name="Williams K.H."/>
            <person name="Banfield J.F."/>
        </authorList>
    </citation>
    <scope>NUCLEOTIDE SEQUENCE [LARGE SCALE GENOMIC DNA]</scope>
    <source>
        <strain evidence="2">RIFOXYD1_FULL_PER-ii_59_16</strain>
    </source>
</reference>
<accession>A0A0S1SQG2</accession>
<evidence type="ECO:0000313" key="3">
    <source>
        <dbReference type="Proteomes" id="UP000069135"/>
    </source>
</evidence>
<dbReference type="AlphaFoldDB" id="A0A0S1SCZ3"/>
<evidence type="ECO:0000256" key="1">
    <source>
        <dbReference type="SAM" id="MobiDB-lite"/>
    </source>
</evidence>
<accession>A0A0S1SSM0</accession>